<gene>
    <name evidence="7" type="ORF">D0Y65_035178</name>
</gene>
<organism evidence="7 8">
    <name type="scientific">Glycine soja</name>
    <name type="common">Wild soybean</name>
    <dbReference type="NCBI Taxonomy" id="3848"/>
    <lineage>
        <taxon>Eukaryota</taxon>
        <taxon>Viridiplantae</taxon>
        <taxon>Streptophyta</taxon>
        <taxon>Embryophyta</taxon>
        <taxon>Tracheophyta</taxon>
        <taxon>Spermatophyta</taxon>
        <taxon>Magnoliopsida</taxon>
        <taxon>eudicotyledons</taxon>
        <taxon>Gunneridae</taxon>
        <taxon>Pentapetalae</taxon>
        <taxon>rosids</taxon>
        <taxon>fabids</taxon>
        <taxon>Fabales</taxon>
        <taxon>Fabaceae</taxon>
        <taxon>Papilionoideae</taxon>
        <taxon>50 kb inversion clade</taxon>
        <taxon>NPAAA clade</taxon>
        <taxon>indigoferoid/millettioid clade</taxon>
        <taxon>Phaseoleae</taxon>
        <taxon>Glycine</taxon>
        <taxon>Glycine subgen. Soja</taxon>
    </lineage>
</organism>
<comment type="similarity">
    <text evidence="2 6">Belongs to the CTL (choline transporter-like) family.</text>
</comment>
<keyword evidence="8" id="KW-1185">Reference proteome</keyword>
<evidence type="ECO:0000313" key="8">
    <source>
        <dbReference type="Proteomes" id="UP000289340"/>
    </source>
</evidence>
<evidence type="ECO:0000256" key="3">
    <source>
        <dbReference type="ARBA" id="ARBA00022692"/>
    </source>
</evidence>
<sequence>MLVDMHCASNIVAFSLYKVHLFETLFFSFIWSSIKHYIIMHVLQSCRDLKFHKYFYMQRYMADIGKAWPVLIVCGGILPLFLSVIWLLMIRHFVAAMPWITVVLFNVLIISVTMFFYLKVGWIGNDAISPIIGEHDPYIHVFVRELTHLRVVTVLMTFIMLVAILTSIAVVRRILMATSVLKVAAKMIGEVRALIIFPIIPYGILAVFYMFWISAALHLFSSGRVVQNNCNSNCCAYDLLEKKVICDQCCGYSILYTPHIGVAILFHFFSCYWATQFLIACSSTVIAGSVASYYWAHGEASPEIPFLSVFSSMKRLMRYSLGSVALGSLTVSFVESIRFLLESIRRKLKGSSHVPDSWIGKAAHQSSQCFRRSIEWTIKSVNRNAYIMIAITGKSFFRASAIATELIMNNILRIGRVNVIGDVILFLGKLCVSLSSAAFAFLMLDAHKYRSAHNKISSPLLPVVVCWALGYIVATLFFAVVEMSIDTIILSFCQDSEEHGTAQYAPPLLIETLGDQNEMQRLTQGPQ</sequence>
<feature type="transmembrane region" description="Helical" evidence="6">
    <location>
        <begin position="316"/>
        <end position="341"/>
    </location>
</feature>
<dbReference type="Proteomes" id="UP000289340">
    <property type="component" value="Chromosome 12"/>
</dbReference>
<feature type="transmembrane region" description="Helical" evidence="6">
    <location>
        <begin position="423"/>
        <end position="444"/>
    </location>
</feature>
<reference evidence="7 8" key="1">
    <citation type="submission" date="2018-09" db="EMBL/GenBank/DDBJ databases">
        <title>A high-quality reference genome of wild soybean provides a powerful tool to mine soybean genomes.</title>
        <authorList>
            <person name="Xie M."/>
            <person name="Chung C.Y.L."/>
            <person name="Li M.-W."/>
            <person name="Wong F.-L."/>
            <person name="Chan T.-F."/>
            <person name="Lam H.-M."/>
        </authorList>
    </citation>
    <scope>NUCLEOTIDE SEQUENCE [LARGE SCALE GENOMIC DNA]</scope>
    <source>
        <strain evidence="8">cv. W05</strain>
        <tissue evidence="7">Hypocotyl of etiolated seedlings</tissue>
    </source>
</reference>
<evidence type="ECO:0000256" key="1">
    <source>
        <dbReference type="ARBA" id="ARBA00004141"/>
    </source>
</evidence>
<protein>
    <recommendedName>
        <fullName evidence="6">Choline transporter-like protein</fullName>
    </recommendedName>
</protein>
<comment type="caution">
    <text evidence="7">The sequence shown here is derived from an EMBL/GenBank/DDBJ whole genome shotgun (WGS) entry which is preliminary data.</text>
</comment>
<evidence type="ECO:0000256" key="5">
    <source>
        <dbReference type="ARBA" id="ARBA00023136"/>
    </source>
</evidence>
<feature type="transmembrane region" description="Helical" evidence="6">
    <location>
        <begin position="96"/>
        <end position="118"/>
    </location>
</feature>
<accession>A0A445HU62</accession>
<dbReference type="PANTHER" id="PTHR12385">
    <property type="entry name" value="CHOLINE TRANSPORTER-LIKE (SLC FAMILY 44)"/>
    <property type="match status" value="1"/>
</dbReference>
<keyword evidence="3 6" id="KW-0812">Transmembrane</keyword>
<comment type="function">
    <text evidence="6">Choline transporter.</text>
</comment>
<feature type="transmembrane region" description="Helical" evidence="6">
    <location>
        <begin position="151"/>
        <end position="175"/>
    </location>
</feature>
<evidence type="ECO:0000256" key="4">
    <source>
        <dbReference type="ARBA" id="ARBA00022989"/>
    </source>
</evidence>
<dbReference type="GO" id="GO:0022857">
    <property type="term" value="F:transmembrane transporter activity"/>
    <property type="evidence" value="ECO:0007669"/>
    <property type="project" value="UniProtKB-UniRule"/>
</dbReference>
<dbReference type="InterPro" id="IPR007603">
    <property type="entry name" value="Choline_transptr-like"/>
</dbReference>
<dbReference type="AlphaFoldDB" id="A0A445HU62"/>
<keyword evidence="4 6" id="KW-1133">Transmembrane helix</keyword>
<comment type="subcellular location">
    <subcellularLocation>
        <location evidence="6">Cell membrane</location>
        <topology evidence="6">Multi-pass membrane protein</topology>
    </subcellularLocation>
    <subcellularLocation>
        <location evidence="1">Membrane</location>
        <topology evidence="1">Multi-pass membrane protein</topology>
    </subcellularLocation>
</comment>
<dbReference type="GO" id="GO:0005886">
    <property type="term" value="C:plasma membrane"/>
    <property type="evidence" value="ECO:0007669"/>
    <property type="project" value="UniProtKB-SubCell"/>
</dbReference>
<evidence type="ECO:0000256" key="2">
    <source>
        <dbReference type="ARBA" id="ARBA00007168"/>
    </source>
</evidence>
<dbReference type="EMBL" id="QZWG01000012">
    <property type="protein sequence ID" value="RZB77111.1"/>
    <property type="molecule type" value="Genomic_DNA"/>
</dbReference>
<feature type="transmembrane region" description="Helical" evidence="6">
    <location>
        <begin position="195"/>
        <end position="220"/>
    </location>
</feature>
<proteinExistence type="inferred from homology"/>
<feature type="transmembrane region" description="Helical" evidence="6">
    <location>
        <begin position="456"/>
        <end position="481"/>
    </location>
</feature>
<evidence type="ECO:0000256" key="6">
    <source>
        <dbReference type="RuleBase" id="RU368066"/>
    </source>
</evidence>
<feature type="transmembrane region" description="Helical" evidence="6">
    <location>
        <begin position="67"/>
        <end position="90"/>
    </location>
</feature>
<dbReference type="PANTHER" id="PTHR12385:SF100">
    <property type="entry name" value="CHOLINE TRANSPORTER-LIKE PROTEIN"/>
    <property type="match status" value="1"/>
</dbReference>
<evidence type="ECO:0000313" key="7">
    <source>
        <dbReference type="EMBL" id="RZB77111.1"/>
    </source>
</evidence>
<dbReference type="Pfam" id="PF04515">
    <property type="entry name" value="Choline_transpo"/>
    <property type="match status" value="1"/>
</dbReference>
<name>A0A445HU62_GLYSO</name>
<feature type="transmembrane region" description="Helical" evidence="6">
    <location>
        <begin position="277"/>
        <end position="296"/>
    </location>
</feature>
<keyword evidence="5 6" id="KW-0472">Membrane</keyword>